<keyword evidence="1" id="KW-0472">Membrane</keyword>
<keyword evidence="3" id="KW-1185">Reference proteome</keyword>
<sequence>MWKDFVKQKSKPEFKVIYVVMFVILFLIYEGNKSDNNSKCDDEQEPAPLRPTRVSWHANSMGAKDGVWCIDKCPRDYIFAWLKRDSSGALIVTLDMEPLVDNIVQ</sequence>
<evidence type="ECO:0000256" key="1">
    <source>
        <dbReference type="SAM" id="Phobius"/>
    </source>
</evidence>
<organism evidence="2 3">
    <name type="scientific">Lactuca sativa</name>
    <name type="common">Garden lettuce</name>
    <dbReference type="NCBI Taxonomy" id="4236"/>
    <lineage>
        <taxon>Eukaryota</taxon>
        <taxon>Viridiplantae</taxon>
        <taxon>Streptophyta</taxon>
        <taxon>Embryophyta</taxon>
        <taxon>Tracheophyta</taxon>
        <taxon>Spermatophyta</taxon>
        <taxon>Magnoliopsida</taxon>
        <taxon>eudicotyledons</taxon>
        <taxon>Gunneridae</taxon>
        <taxon>Pentapetalae</taxon>
        <taxon>asterids</taxon>
        <taxon>campanulids</taxon>
        <taxon>Asterales</taxon>
        <taxon>Asteraceae</taxon>
        <taxon>Cichorioideae</taxon>
        <taxon>Cichorieae</taxon>
        <taxon>Lactucinae</taxon>
        <taxon>Lactuca</taxon>
    </lineage>
</organism>
<dbReference type="EMBL" id="NBSK02000009">
    <property type="protein sequence ID" value="KAJ0186991.1"/>
    <property type="molecule type" value="Genomic_DNA"/>
</dbReference>
<evidence type="ECO:0000313" key="3">
    <source>
        <dbReference type="Proteomes" id="UP000235145"/>
    </source>
</evidence>
<name>A0A9R1UGZ2_LACSA</name>
<proteinExistence type="predicted"/>
<keyword evidence="1" id="KW-0812">Transmembrane</keyword>
<comment type="caution">
    <text evidence="2">The sequence shown here is derived from an EMBL/GenBank/DDBJ whole genome shotgun (WGS) entry which is preliminary data.</text>
</comment>
<accession>A0A9R1UGZ2</accession>
<protein>
    <submittedName>
        <fullName evidence="2">Uncharacterized protein</fullName>
    </submittedName>
</protein>
<dbReference type="AlphaFoldDB" id="A0A9R1UGZ2"/>
<dbReference type="Proteomes" id="UP000235145">
    <property type="component" value="Unassembled WGS sequence"/>
</dbReference>
<evidence type="ECO:0000313" key="2">
    <source>
        <dbReference type="EMBL" id="KAJ0186991.1"/>
    </source>
</evidence>
<gene>
    <name evidence="2" type="ORF">LSAT_V11C900458280</name>
</gene>
<keyword evidence="1" id="KW-1133">Transmembrane helix</keyword>
<reference evidence="2 3" key="1">
    <citation type="journal article" date="2017" name="Nat. Commun.">
        <title>Genome assembly with in vitro proximity ligation data and whole-genome triplication in lettuce.</title>
        <authorList>
            <person name="Reyes-Chin-Wo S."/>
            <person name="Wang Z."/>
            <person name="Yang X."/>
            <person name="Kozik A."/>
            <person name="Arikit S."/>
            <person name="Song C."/>
            <person name="Xia L."/>
            <person name="Froenicke L."/>
            <person name="Lavelle D.O."/>
            <person name="Truco M.J."/>
            <person name="Xia R."/>
            <person name="Zhu S."/>
            <person name="Xu C."/>
            <person name="Xu H."/>
            <person name="Xu X."/>
            <person name="Cox K."/>
            <person name="Korf I."/>
            <person name="Meyers B.C."/>
            <person name="Michelmore R.W."/>
        </authorList>
    </citation>
    <scope>NUCLEOTIDE SEQUENCE [LARGE SCALE GENOMIC DNA]</scope>
    <source>
        <strain evidence="3">cv. Salinas</strain>
        <tissue evidence="2">Seedlings</tissue>
    </source>
</reference>
<feature type="transmembrane region" description="Helical" evidence="1">
    <location>
        <begin position="12"/>
        <end position="29"/>
    </location>
</feature>